<evidence type="ECO:0000256" key="3">
    <source>
        <dbReference type="ARBA" id="ARBA00023274"/>
    </source>
</evidence>
<keyword evidence="5" id="KW-0699">rRNA-binding</keyword>
<evidence type="ECO:0000256" key="6">
    <source>
        <dbReference type="RuleBase" id="RU003930"/>
    </source>
</evidence>
<dbReference type="InterPro" id="IPR020930">
    <property type="entry name" value="Ribosomal_uL5_bac-type"/>
</dbReference>
<dbReference type="InterPro" id="IPR031309">
    <property type="entry name" value="Ribosomal_uL5_C"/>
</dbReference>
<sequence length="180" mass="20085">MAFQTFYKEEVVPKLKEEFGYKNIHAVPTVKTVTLNVGLGAGIKDAKYIETAEKTLTRISGQKPVSTKARKSIAGFKIRQGLVVGMKVTLRGKRMWDFLEKLIKVSLPRVRDFRGLPNTSFDGQGNYSIGLKEHIAFPEIRSEEIDIIHGIQITISTSAKTDPEAKALLTKLGLPLKKEE</sequence>
<keyword evidence="5" id="KW-0694">RNA-binding</keyword>
<comment type="caution">
    <text evidence="9">The sequence shown here is derived from an EMBL/GenBank/DDBJ whole genome shotgun (WGS) entry which is preliminary data.</text>
</comment>
<evidence type="ECO:0000313" key="10">
    <source>
        <dbReference type="Proteomes" id="UP000231436"/>
    </source>
</evidence>
<keyword evidence="2 5" id="KW-0689">Ribosomal protein</keyword>
<comment type="function">
    <text evidence="5">This is 1 of the proteins that bind and probably mediate the attachment of the 5S RNA into the large ribosomal subunit, where it forms part of the central protuberance. In the 70S ribosome it contacts protein S13 of the 30S subunit (bridge B1b), connecting the 2 subunits; this bridge is implicated in subunit movement. Contacts the P site tRNA; the 5S rRNA and some of its associated proteins might help stabilize positioning of ribosome-bound tRNAs.</text>
</comment>
<dbReference type="NCBIfam" id="NF000585">
    <property type="entry name" value="PRK00010.1"/>
    <property type="match status" value="1"/>
</dbReference>
<keyword evidence="3 5" id="KW-0687">Ribonucleoprotein</keyword>
<proteinExistence type="inferred from homology"/>
<name>A0A2M8LGT2_9BACT</name>
<dbReference type="GO" id="GO:0006412">
    <property type="term" value="P:translation"/>
    <property type="evidence" value="ECO:0007669"/>
    <property type="project" value="UniProtKB-UniRule"/>
</dbReference>
<dbReference type="PROSITE" id="PS00358">
    <property type="entry name" value="RIBOSOMAL_L5"/>
    <property type="match status" value="1"/>
</dbReference>
<gene>
    <name evidence="5" type="primary">rplE</name>
    <name evidence="9" type="ORF">COV05_03520</name>
</gene>
<dbReference type="Pfam" id="PF00673">
    <property type="entry name" value="Ribosomal_L5_C"/>
    <property type="match status" value="1"/>
</dbReference>
<evidence type="ECO:0000259" key="7">
    <source>
        <dbReference type="Pfam" id="PF00281"/>
    </source>
</evidence>
<dbReference type="GO" id="GO:0005840">
    <property type="term" value="C:ribosome"/>
    <property type="evidence" value="ECO:0007669"/>
    <property type="project" value="UniProtKB-KW"/>
</dbReference>
<dbReference type="GO" id="GO:0000049">
    <property type="term" value="F:tRNA binding"/>
    <property type="evidence" value="ECO:0007669"/>
    <property type="project" value="UniProtKB-UniRule"/>
</dbReference>
<feature type="domain" description="Large ribosomal subunit protein uL5 N-terminal" evidence="7">
    <location>
        <begin position="23"/>
        <end position="79"/>
    </location>
</feature>
<accession>A0A2M8LGT2</accession>
<dbReference type="Gene3D" id="3.30.1440.10">
    <property type="match status" value="1"/>
</dbReference>
<dbReference type="Proteomes" id="UP000231436">
    <property type="component" value="Unassembled WGS sequence"/>
</dbReference>
<dbReference type="GO" id="GO:1990904">
    <property type="term" value="C:ribonucleoprotein complex"/>
    <property type="evidence" value="ECO:0007669"/>
    <property type="project" value="UniProtKB-KW"/>
</dbReference>
<feature type="domain" description="Large ribosomal subunit protein uL5 C-terminal" evidence="8">
    <location>
        <begin position="84"/>
        <end position="175"/>
    </location>
</feature>
<dbReference type="FunFam" id="3.30.1440.10:FF:000001">
    <property type="entry name" value="50S ribosomal protein L5"/>
    <property type="match status" value="1"/>
</dbReference>
<dbReference type="HAMAP" id="MF_01333_B">
    <property type="entry name" value="Ribosomal_uL5_B"/>
    <property type="match status" value="1"/>
</dbReference>
<evidence type="ECO:0000256" key="2">
    <source>
        <dbReference type="ARBA" id="ARBA00022980"/>
    </source>
</evidence>
<dbReference type="SUPFAM" id="SSF55282">
    <property type="entry name" value="RL5-like"/>
    <property type="match status" value="1"/>
</dbReference>
<dbReference type="InterPro" id="IPR022803">
    <property type="entry name" value="Ribosomal_uL5_dom_sf"/>
</dbReference>
<reference evidence="10" key="1">
    <citation type="submission" date="2017-09" db="EMBL/GenBank/DDBJ databases">
        <title>Depth-based differentiation of microbial function through sediment-hosted aquifers and enrichment of novel symbionts in the deep terrestrial subsurface.</title>
        <authorList>
            <person name="Probst A.J."/>
            <person name="Ladd B."/>
            <person name="Jarett J.K."/>
            <person name="Geller-Mcgrath D.E."/>
            <person name="Sieber C.M.K."/>
            <person name="Emerson J.B."/>
            <person name="Anantharaman K."/>
            <person name="Thomas B.C."/>
            <person name="Malmstrom R."/>
            <person name="Stieglmeier M."/>
            <person name="Klingl A."/>
            <person name="Woyke T."/>
            <person name="Ryan C.M."/>
            <person name="Banfield J.F."/>
        </authorList>
    </citation>
    <scope>NUCLEOTIDE SEQUENCE [LARGE SCALE GENOMIC DNA]</scope>
</reference>
<dbReference type="InterPro" id="IPR002132">
    <property type="entry name" value="Ribosomal_uL5"/>
</dbReference>
<dbReference type="PIRSF" id="PIRSF002161">
    <property type="entry name" value="Ribosomal_L5"/>
    <property type="match status" value="1"/>
</dbReference>
<evidence type="ECO:0000256" key="5">
    <source>
        <dbReference type="HAMAP-Rule" id="MF_01333"/>
    </source>
</evidence>
<evidence type="ECO:0000259" key="8">
    <source>
        <dbReference type="Pfam" id="PF00673"/>
    </source>
</evidence>
<dbReference type="InterPro" id="IPR020929">
    <property type="entry name" value="Ribosomal_uL5_CS"/>
</dbReference>
<dbReference type="InterPro" id="IPR031310">
    <property type="entry name" value="Ribosomal_uL5_N"/>
</dbReference>
<keyword evidence="5" id="KW-0820">tRNA-binding</keyword>
<dbReference type="PANTHER" id="PTHR11994">
    <property type="entry name" value="60S RIBOSOMAL PROTEIN L11-RELATED"/>
    <property type="match status" value="1"/>
</dbReference>
<dbReference type="GO" id="GO:0019843">
    <property type="term" value="F:rRNA binding"/>
    <property type="evidence" value="ECO:0007669"/>
    <property type="project" value="UniProtKB-UniRule"/>
</dbReference>
<organism evidence="9 10">
    <name type="scientific">Candidatus Uhrbacteria bacterium CG10_big_fil_rev_8_21_14_0_10_48_16</name>
    <dbReference type="NCBI Taxonomy" id="1975038"/>
    <lineage>
        <taxon>Bacteria</taxon>
        <taxon>Candidatus Uhriibacteriota</taxon>
    </lineage>
</organism>
<protein>
    <recommendedName>
        <fullName evidence="4 5">Large ribosomal subunit protein uL5</fullName>
    </recommendedName>
</protein>
<dbReference type="GO" id="GO:0003735">
    <property type="term" value="F:structural constituent of ribosome"/>
    <property type="evidence" value="ECO:0007669"/>
    <property type="project" value="InterPro"/>
</dbReference>
<evidence type="ECO:0000313" key="9">
    <source>
        <dbReference type="EMBL" id="PJE76625.1"/>
    </source>
</evidence>
<comment type="subunit">
    <text evidence="5">Part of the 50S ribosomal subunit; part of the 5S rRNA/L5/L18/L25 subcomplex. Contacts the 5S rRNA and the P site tRNA. Forms a bridge to the 30S subunit in the 70S ribosome.</text>
</comment>
<evidence type="ECO:0000256" key="1">
    <source>
        <dbReference type="ARBA" id="ARBA00008553"/>
    </source>
</evidence>
<comment type="similarity">
    <text evidence="1 5 6">Belongs to the universal ribosomal protein uL5 family.</text>
</comment>
<dbReference type="EMBL" id="PFEU01000017">
    <property type="protein sequence ID" value="PJE76625.1"/>
    <property type="molecule type" value="Genomic_DNA"/>
</dbReference>
<evidence type="ECO:0000256" key="4">
    <source>
        <dbReference type="ARBA" id="ARBA00035245"/>
    </source>
</evidence>
<dbReference type="AlphaFoldDB" id="A0A2M8LGT2"/>
<dbReference type="Pfam" id="PF00281">
    <property type="entry name" value="Ribosomal_L5"/>
    <property type="match status" value="1"/>
</dbReference>